<organism evidence="1 2">
    <name type="scientific">Glarea lozoyensis (strain ATCC 20868 / MF5171)</name>
    <dbReference type="NCBI Taxonomy" id="1116229"/>
    <lineage>
        <taxon>Eukaryota</taxon>
        <taxon>Fungi</taxon>
        <taxon>Dikarya</taxon>
        <taxon>Ascomycota</taxon>
        <taxon>Pezizomycotina</taxon>
        <taxon>Leotiomycetes</taxon>
        <taxon>Helotiales</taxon>
        <taxon>Helotiaceae</taxon>
        <taxon>Glarea</taxon>
    </lineage>
</organism>
<protein>
    <submittedName>
        <fullName evidence="1">Uncharacterized protein</fullName>
    </submittedName>
</protein>
<gene>
    <name evidence="1" type="ORF">GLAREA_01513</name>
</gene>
<evidence type="ECO:0000313" key="2">
    <source>
        <dbReference type="Proteomes" id="UP000016922"/>
    </source>
</evidence>
<sequence length="53" mass="6424">MSSSQPRTYLLTNLYYHDAQQRLDTPKTRRKHAENTPKYFVRFECGPWVDDDF</sequence>
<keyword evidence="2" id="KW-1185">Reference proteome</keyword>
<reference evidence="1 2" key="1">
    <citation type="journal article" date="2013" name="BMC Genomics">
        <title>Genomics-driven discovery of the pneumocandin biosynthetic gene cluster in the fungus Glarea lozoyensis.</title>
        <authorList>
            <person name="Chen L."/>
            <person name="Yue Q."/>
            <person name="Zhang X."/>
            <person name="Xiang M."/>
            <person name="Wang C."/>
            <person name="Li S."/>
            <person name="Che Y."/>
            <person name="Ortiz-Lopez F.J."/>
            <person name="Bills G.F."/>
            <person name="Liu X."/>
            <person name="An Z."/>
        </authorList>
    </citation>
    <scope>NUCLEOTIDE SEQUENCE [LARGE SCALE GENOMIC DNA]</scope>
    <source>
        <strain evidence="2">ATCC 20868 / MF5171</strain>
    </source>
</reference>
<accession>S3D0N5</accession>
<dbReference type="Proteomes" id="UP000016922">
    <property type="component" value="Unassembled WGS sequence"/>
</dbReference>
<proteinExistence type="predicted"/>
<dbReference type="HOGENOM" id="CLU_3068850_0_0_1"/>
<dbReference type="RefSeq" id="XP_008086920.1">
    <property type="nucleotide sequence ID" value="XM_008088729.1"/>
</dbReference>
<dbReference type="KEGG" id="glz:GLAREA_01513"/>
<name>S3D0N5_GLAL2</name>
<evidence type="ECO:0000313" key="1">
    <source>
        <dbReference type="EMBL" id="EPE25601.1"/>
    </source>
</evidence>
<dbReference type="AlphaFoldDB" id="S3D0N5"/>
<dbReference type="EMBL" id="KE145371">
    <property type="protein sequence ID" value="EPE25601.1"/>
    <property type="molecule type" value="Genomic_DNA"/>
</dbReference>
<dbReference type="GeneID" id="19460571"/>